<keyword evidence="3" id="KW-1185">Reference proteome</keyword>
<evidence type="ECO:0000313" key="3">
    <source>
        <dbReference type="Proteomes" id="UP001063475"/>
    </source>
</evidence>
<feature type="domain" description="Amidohydrolase-related" evidence="1">
    <location>
        <begin position="44"/>
        <end position="304"/>
    </location>
</feature>
<dbReference type="RefSeq" id="WP_263471096.1">
    <property type="nucleotide sequence ID" value="NZ_JAMSHA010000007.1"/>
</dbReference>
<dbReference type="Proteomes" id="UP001063475">
    <property type="component" value="Unassembled WGS sequence"/>
</dbReference>
<dbReference type="Pfam" id="PF04909">
    <property type="entry name" value="Amidohydro_2"/>
    <property type="match status" value="1"/>
</dbReference>
<dbReference type="Gene3D" id="3.20.20.140">
    <property type="entry name" value="Metal-dependent hydrolases"/>
    <property type="match status" value="1"/>
</dbReference>
<protein>
    <submittedName>
        <fullName evidence="2">Amidohydrolase family protein</fullName>
    </submittedName>
</protein>
<dbReference type="PANTHER" id="PTHR35563">
    <property type="entry name" value="BARREL METAL-DEPENDENT HYDROLASE, PUTATIVE (AFU_ORTHOLOGUE AFUA_1G16240)-RELATED"/>
    <property type="match status" value="1"/>
</dbReference>
<dbReference type="InterPro" id="IPR032466">
    <property type="entry name" value="Metal_Hydrolase"/>
</dbReference>
<evidence type="ECO:0000259" key="1">
    <source>
        <dbReference type="Pfam" id="PF04909"/>
    </source>
</evidence>
<dbReference type="PANTHER" id="PTHR35563:SF2">
    <property type="entry name" value="BARREL METAL-DEPENDENT HYDROLASE, PUTATIVE (AFU_ORTHOLOGUE AFUA_1G16240)-RELATED"/>
    <property type="match status" value="1"/>
</dbReference>
<accession>A0ABT2XZW3</accession>
<reference evidence="2" key="1">
    <citation type="submission" date="2022-06" db="EMBL/GenBank/DDBJ databases">
        <title>De novo draft assembly of the Pseudomonas mercurotoleraris sp. nov., isolated from the plants rhizosphere.</title>
        <authorList>
            <person name="Robas M."/>
            <person name="Gonzalez D."/>
            <person name="Fernandez V.M."/>
            <person name="Luna L."/>
            <person name="Provanza A."/>
            <person name="Jimenez P.A."/>
        </authorList>
    </citation>
    <scope>NUCLEOTIDE SEQUENCE</scope>
    <source>
        <strain evidence="2">SAICEUPSM</strain>
    </source>
</reference>
<gene>
    <name evidence="2" type="ORF">ND528_20645</name>
</gene>
<dbReference type="EMBL" id="JAMSHA010000007">
    <property type="protein sequence ID" value="MCV2223974.1"/>
    <property type="molecule type" value="Genomic_DNA"/>
</dbReference>
<comment type="caution">
    <text evidence="2">The sequence shown here is derived from an EMBL/GenBank/DDBJ whole genome shotgun (WGS) entry which is preliminary data.</text>
</comment>
<evidence type="ECO:0000313" key="2">
    <source>
        <dbReference type="EMBL" id="MCV2223974.1"/>
    </source>
</evidence>
<dbReference type="InterPro" id="IPR052358">
    <property type="entry name" value="Aro_Compnd_Degr_Hydrolases"/>
</dbReference>
<name>A0ABT2XZW3_9PSED</name>
<dbReference type="SUPFAM" id="SSF51556">
    <property type="entry name" value="Metallo-dependent hydrolases"/>
    <property type="match status" value="1"/>
</dbReference>
<organism evidence="2 3">
    <name type="scientific">Pseudomonas mercuritolerans</name>
    <dbReference type="NCBI Taxonomy" id="2951809"/>
    <lineage>
        <taxon>Bacteria</taxon>
        <taxon>Pseudomonadati</taxon>
        <taxon>Pseudomonadota</taxon>
        <taxon>Gammaproteobacteria</taxon>
        <taxon>Pseudomonadales</taxon>
        <taxon>Pseudomonadaceae</taxon>
        <taxon>Pseudomonas</taxon>
    </lineage>
</organism>
<sequence length="306" mass="33785">MQFTRRRFIEIAGTLTACCQIPAWAVPWSQGEELPSLEVPTGSVDSHIHLYDDQVPPVAGATLTPPTALLADYRLLQRRLGLQRMVIVTPSTYGFDNSLMLEGLAESNGSARGVAVVPPTITDEELSNMDRAGVRGIRFNLSFGGTKIEELERLASRVGELDWHVQLVSPGDQLPGLESKLLKLPCPLVIDHLGQLAQPGGVASEGFVALSRLLATGRVWTKLSAPYNTSKSGAPEYLDFGQVASELVKRRPDRLMWGSDWPHPTMKSKKPDDAKILDLMAIWAPKESDRRLIFRDNAVKLYRFDT</sequence>
<dbReference type="InterPro" id="IPR006680">
    <property type="entry name" value="Amidohydro-rel"/>
</dbReference>
<proteinExistence type="predicted"/>